<dbReference type="Proteomes" id="UP000664203">
    <property type="component" value="Unassembled WGS sequence"/>
</dbReference>
<dbReference type="InterPro" id="IPR013167">
    <property type="entry name" value="COG4_M"/>
</dbReference>
<evidence type="ECO:0000259" key="3">
    <source>
        <dbReference type="Pfam" id="PF20662"/>
    </source>
</evidence>
<dbReference type="OrthoDB" id="47059at2759"/>
<proteinExistence type="predicted"/>
<comment type="caution">
    <text evidence="4">The sequence shown here is derived from an EMBL/GenBank/DDBJ whole genome shotgun (WGS) entry which is preliminary data.</text>
</comment>
<feature type="region of interest" description="Disordered" evidence="1">
    <location>
        <begin position="219"/>
        <end position="238"/>
    </location>
</feature>
<name>A0A8H3G807_9LECA</name>
<dbReference type="PANTHER" id="PTHR24016">
    <property type="entry name" value="CONSERVED OLIGOMERIC GOLGI COMPLEX SUBUNIT 4"/>
    <property type="match status" value="1"/>
</dbReference>
<dbReference type="InterPro" id="IPR048684">
    <property type="entry name" value="COG4_C"/>
</dbReference>
<feature type="compositionally biased region" description="Basic and acidic residues" evidence="1">
    <location>
        <begin position="223"/>
        <end position="234"/>
    </location>
</feature>
<evidence type="ECO:0000313" key="4">
    <source>
        <dbReference type="EMBL" id="CAF9934641.1"/>
    </source>
</evidence>
<dbReference type="Pfam" id="PF20662">
    <property type="entry name" value="COG4_C"/>
    <property type="match status" value="1"/>
</dbReference>
<dbReference type="PANTHER" id="PTHR24016:SF0">
    <property type="entry name" value="CONSERVED OLIGOMERIC GOLGI COMPLEX SUBUNIT 4"/>
    <property type="match status" value="1"/>
</dbReference>
<dbReference type="Gene3D" id="1.20.58.1970">
    <property type="match status" value="1"/>
</dbReference>
<protein>
    <submittedName>
        <fullName evidence="4">Uncharacterized protein</fullName>
    </submittedName>
</protein>
<dbReference type="Pfam" id="PF08318">
    <property type="entry name" value="COG4_m"/>
    <property type="match status" value="1"/>
</dbReference>
<dbReference type="InterPro" id="IPR048682">
    <property type="entry name" value="COG4"/>
</dbReference>
<evidence type="ECO:0000259" key="2">
    <source>
        <dbReference type="Pfam" id="PF08318"/>
    </source>
</evidence>
<gene>
    <name evidence="4" type="ORF">ALECFALPRED_006045</name>
</gene>
<dbReference type="AlphaFoldDB" id="A0A8H3G807"/>
<dbReference type="EMBL" id="CAJPDR010000384">
    <property type="protein sequence ID" value="CAF9934641.1"/>
    <property type="molecule type" value="Genomic_DNA"/>
</dbReference>
<sequence length="374" mass="41926">MTTFFFRRSVEKAFQLDEQPSDLSLNPKQNLTSNSPYITSAVDDVMFIVNQVVERSLATSQKDIISSVIPTLARVLGSDFIGMIQRKMRDESYPKVTVQGAPPGEQTIISFLVLINNLDVATDYVKRIVQSRVETEPAAISANGGGNVSSGSLTALFPLNHDAVVVGNALKSLQNSFGAKTSELINDGIFVVFKNVMKPRLRPILADAFRDVDYQMTQEELEETHQDAETDDRNGSPPDNAVQYHFQRGWETLTKPVVRLLTEQNYERLLATIISYLGEVLEKRIWSYYGRLDDLGAVRLERDIASIVSVVVSGGRYGLRDAFARCTQICLTMIMENDEWEELQAASTAGTDEEGVEWKIDDEERTRARAMVRR</sequence>
<feature type="domain" description="Conserved oligomeric Golgi complex subunit 4 C-terminal" evidence="3">
    <location>
        <begin position="111"/>
        <end position="367"/>
    </location>
</feature>
<evidence type="ECO:0000256" key="1">
    <source>
        <dbReference type="SAM" id="MobiDB-lite"/>
    </source>
</evidence>
<reference evidence="4" key="1">
    <citation type="submission" date="2021-03" db="EMBL/GenBank/DDBJ databases">
        <authorList>
            <person name="Tagirdzhanova G."/>
        </authorList>
    </citation>
    <scope>NUCLEOTIDE SEQUENCE</scope>
</reference>
<accession>A0A8H3G807</accession>
<feature type="domain" description="COG4 transport protein middle alpha-helical bundle" evidence="2">
    <location>
        <begin position="1"/>
        <end position="88"/>
    </location>
</feature>
<organism evidence="4 5">
    <name type="scientific">Alectoria fallacina</name>
    <dbReference type="NCBI Taxonomy" id="1903189"/>
    <lineage>
        <taxon>Eukaryota</taxon>
        <taxon>Fungi</taxon>
        <taxon>Dikarya</taxon>
        <taxon>Ascomycota</taxon>
        <taxon>Pezizomycotina</taxon>
        <taxon>Lecanoromycetes</taxon>
        <taxon>OSLEUM clade</taxon>
        <taxon>Lecanoromycetidae</taxon>
        <taxon>Lecanorales</taxon>
        <taxon>Lecanorineae</taxon>
        <taxon>Parmeliaceae</taxon>
        <taxon>Alectoria</taxon>
    </lineage>
</organism>
<evidence type="ECO:0000313" key="5">
    <source>
        <dbReference type="Proteomes" id="UP000664203"/>
    </source>
</evidence>
<keyword evidence="5" id="KW-1185">Reference proteome</keyword>